<dbReference type="InterPro" id="IPR001128">
    <property type="entry name" value="Cyt_P450"/>
</dbReference>
<dbReference type="InterPro" id="IPR053007">
    <property type="entry name" value="CYP450_monoxygenase_sec-met"/>
</dbReference>
<dbReference type="EMBL" id="MU864438">
    <property type="protein sequence ID" value="KAK4185853.1"/>
    <property type="molecule type" value="Genomic_DNA"/>
</dbReference>
<evidence type="ECO:0000313" key="2">
    <source>
        <dbReference type="Proteomes" id="UP001302126"/>
    </source>
</evidence>
<dbReference type="GO" id="GO:0020037">
    <property type="term" value="F:heme binding"/>
    <property type="evidence" value="ECO:0007669"/>
    <property type="project" value="InterPro"/>
</dbReference>
<evidence type="ECO:0000313" key="1">
    <source>
        <dbReference type="EMBL" id="KAK4185853.1"/>
    </source>
</evidence>
<reference evidence="1" key="1">
    <citation type="journal article" date="2023" name="Mol. Phylogenet. Evol.">
        <title>Genome-scale phylogeny and comparative genomics of the fungal order Sordariales.</title>
        <authorList>
            <person name="Hensen N."/>
            <person name="Bonometti L."/>
            <person name="Westerberg I."/>
            <person name="Brannstrom I.O."/>
            <person name="Guillou S."/>
            <person name="Cros-Aarteil S."/>
            <person name="Calhoun S."/>
            <person name="Haridas S."/>
            <person name="Kuo A."/>
            <person name="Mondo S."/>
            <person name="Pangilinan J."/>
            <person name="Riley R."/>
            <person name="LaButti K."/>
            <person name="Andreopoulos B."/>
            <person name="Lipzen A."/>
            <person name="Chen C."/>
            <person name="Yan M."/>
            <person name="Daum C."/>
            <person name="Ng V."/>
            <person name="Clum A."/>
            <person name="Steindorff A."/>
            <person name="Ohm R.A."/>
            <person name="Martin F."/>
            <person name="Silar P."/>
            <person name="Natvig D.O."/>
            <person name="Lalanne C."/>
            <person name="Gautier V."/>
            <person name="Ament-Velasquez S.L."/>
            <person name="Kruys A."/>
            <person name="Hutchinson M.I."/>
            <person name="Powell A.J."/>
            <person name="Barry K."/>
            <person name="Miller A.N."/>
            <person name="Grigoriev I.V."/>
            <person name="Debuchy R."/>
            <person name="Gladieux P."/>
            <person name="Hiltunen Thoren M."/>
            <person name="Johannesson H."/>
        </authorList>
    </citation>
    <scope>NUCLEOTIDE SEQUENCE</scope>
    <source>
        <strain evidence="1">PSN309</strain>
    </source>
</reference>
<name>A0AAN6WPC7_9PEZI</name>
<dbReference type="Pfam" id="PF00067">
    <property type="entry name" value="p450"/>
    <property type="match status" value="1"/>
</dbReference>
<dbReference type="SUPFAM" id="SSF48264">
    <property type="entry name" value="Cytochrome P450"/>
    <property type="match status" value="1"/>
</dbReference>
<dbReference type="CDD" id="cd11040">
    <property type="entry name" value="CYP7_CYP8-like"/>
    <property type="match status" value="1"/>
</dbReference>
<dbReference type="GO" id="GO:0004497">
    <property type="term" value="F:monooxygenase activity"/>
    <property type="evidence" value="ECO:0007669"/>
    <property type="project" value="InterPro"/>
</dbReference>
<dbReference type="GO" id="GO:0005506">
    <property type="term" value="F:iron ion binding"/>
    <property type="evidence" value="ECO:0007669"/>
    <property type="project" value="InterPro"/>
</dbReference>
<organism evidence="1 2">
    <name type="scientific">Podospora australis</name>
    <dbReference type="NCBI Taxonomy" id="1536484"/>
    <lineage>
        <taxon>Eukaryota</taxon>
        <taxon>Fungi</taxon>
        <taxon>Dikarya</taxon>
        <taxon>Ascomycota</taxon>
        <taxon>Pezizomycotina</taxon>
        <taxon>Sordariomycetes</taxon>
        <taxon>Sordariomycetidae</taxon>
        <taxon>Sordariales</taxon>
        <taxon>Podosporaceae</taxon>
        <taxon>Podospora</taxon>
    </lineage>
</organism>
<comment type="caution">
    <text evidence="1">The sequence shown here is derived from an EMBL/GenBank/DDBJ whole genome shotgun (WGS) entry which is preliminary data.</text>
</comment>
<keyword evidence="2" id="KW-1185">Reference proteome</keyword>
<dbReference type="PANTHER" id="PTHR47582:SF1">
    <property type="entry name" value="P450, PUTATIVE (EUROFUNG)-RELATED"/>
    <property type="match status" value="1"/>
</dbReference>
<accession>A0AAN6WPC7</accession>
<gene>
    <name evidence="1" type="ORF">QBC35DRAFT_502818</name>
</gene>
<dbReference type="Proteomes" id="UP001302126">
    <property type="component" value="Unassembled WGS sequence"/>
</dbReference>
<protein>
    <submittedName>
        <fullName evidence="1">Cytochrome P450</fullName>
    </submittedName>
</protein>
<dbReference type="Gene3D" id="1.10.630.10">
    <property type="entry name" value="Cytochrome P450"/>
    <property type="match status" value="1"/>
</dbReference>
<dbReference type="AlphaFoldDB" id="A0AAN6WPC7"/>
<dbReference type="InterPro" id="IPR036396">
    <property type="entry name" value="Cyt_P450_sf"/>
</dbReference>
<dbReference type="GO" id="GO:0016705">
    <property type="term" value="F:oxidoreductase activity, acting on paired donors, with incorporation or reduction of molecular oxygen"/>
    <property type="evidence" value="ECO:0007669"/>
    <property type="project" value="InterPro"/>
</dbReference>
<proteinExistence type="predicted"/>
<sequence length="503" mass="56652">MLYETAGVIAACTLVAWCIEYFCDDPREPPRVRAKIPIPGLGHVIGWLWNGFDYPNRIGKVSDAEVCTVGVLNSKIYVVKTPRLHSIVHKTKTLSMQQITRNATNIHSGASAEAHALFDADVFQEFRTRTRSALLPSQGLDELNLRMAEYSVAEINEILGGKGDGSIELLRWSKHVILQSVSAGFYGVNHPFRDPEMEKAMWDWDKYRPTMHLKLDPFGKGTKARAKVFDALERYFSDIPEDVSPVVLERKRVLEDLGGIKPEDALKMQAFLNDGNFNVVPMLYWAVYDIYSRPALLNAIRKEVTANAVQRSESGINVLDMSAVKTKCPLLLGAYQETQRIRHMLPNSRYILEDTLLDGRYLLKKGRMLYLPTKPIHYDTNIWGPRAAEYDPYRFMPDAKSEGGNQLASHFLPWGTAPYICPARQFVSTGIMVTLAQLVLRVHLERADGRSWEDEPATQWLEIATLPTAREEVNLVVKPRAEGGGTWSVIIGTPKTAVPLKSR</sequence>
<reference evidence="1" key="2">
    <citation type="submission" date="2023-05" db="EMBL/GenBank/DDBJ databases">
        <authorList>
            <consortium name="Lawrence Berkeley National Laboratory"/>
            <person name="Steindorff A."/>
            <person name="Hensen N."/>
            <person name="Bonometti L."/>
            <person name="Westerberg I."/>
            <person name="Brannstrom I.O."/>
            <person name="Guillou S."/>
            <person name="Cros-Aarteil S."/>
            <person name="Calhoun S."/>
            <person name="Haridas S."/>
            <person name="Kuo A."/>
            <person name="Mondo S."/>
            <person name="Pangilinan J."/>
            <person name="Riley R."/>
            <person name="Labutti K."/>
            <person name="Andreopoulos B."/>
            <person name="Lipzen A."/>
            <person name="Chen C."/>
            <person name="Yanf M."/>
            <person name="Daum C."/>
            <person name="Ng V."/>
            <person name="Clum A."/>
            <person name="Ohm R."/>
            <person name="Martin F."/>
            <person name="Silar P."/>
            <person name="Natvig D."/>
            <person name="Lalanne C."/>
            <person name="Gautier V."/>
            <person name="Ament-Velasquez S.L."/>
            <person name="Kruys A."/>
            <person name="Hutchinson M.I."/>
            <person name="Powell A.J."/>
            <person name="Barry K."/>
            <person name="Miller A.N."/>
            <person name="Grigoriev I.V."/>
            <person name="Debuchy R."/>
            <person name="Gladieux P."/>
            <person name="Thoren M.H."/>
            <person name="Johannesson H."/>
        </authorList>
    </citation>
    <scope>NUCLEOTIDE SEQUENCE</scope>
    <source>
        <strain evidence="1">PSN309</strain>
    </source>
</reference>
<dbReference type="PANTHER" id="PTHR47582">
    <property type="entry name" value="P450, PUTATIVE (EUROFUNG)-RELATED"/>
    <property type="match status" value="1"/>
</dbReference>